<dbReference type="PANTHER" id="PTHR24321:SF8">
    <property type="entry name" value="ESTRADIOL 17-BETA-DEHYDROGENASE 8-RELATED"/>
    <property type="match status" value="1"/>
</dbReference>
<dbReference type="PANTHER" id="PTHR24321">
    <property type="entry name" value="DEHYDROGENASES, SHORT CHAIN"/>
    <property type="match status" value="1"/>
</dbReference>
<proteinExistence type="inferred from homology"/>
<dbReference type="InterPro" id="IPR002347">
    <property type="entry name" value="SDR_fam"/>
</dbReference>
<dbReference type="GO" id="GO:0016491">
    <property type="term" value="F:oxidoreductase activity"/>
    <property type="evidence" value="ECO:0007669"/>
    <property type="project" value="UniProtKB-KW"/>
</dbReference>
<keyword evidence="6" id="KW-1185">Reference proteome</keyword>
<dbReference type="CDD" id="cd05233">
    <property type="entry name" value="SDR_c"/>
    <property type="match status" value="1"/>
</dbReference>
<reference evidence="5 6" key="1">
    <citation type="submission" date="2020-07" db="EMBL/GenBank/DDBJ databases">
        <title>Sequencing the genomes of 1000 actinobacteria strains.</title>
        <authorList>
            <person name="Klenk H.-P."/>
        </authorList>
    </citation>
    <scope>NUCLEOTIDE SEQUENCE [LARGE SCALE GENOMIC DNA]</scope>
    <source>
        <strain evidence="5 6">DSM 22083</strain>
    </source>
</reference>
<accession>A0A7Y9LF92</accession>
<feature type="domain" description="Ketoreductase" evidence="4">
    <location>
        <begin position="4"/>
        <end position="179"/>
    </location>
</feature>
<evidence type="ECO:0000313" key="5">
    <source>
        <dbReference type="EMBL" id="NYE73876.1"/>
    </source>
</evidence>
<comment type="caution">
    <text evidence="5">The sequence shown here is derived from an EMBL/GenBank/DDBJ whole genome shotgun (WGS) entry which is preliminary data.</text>
</comment>
<comment type="similarity">
    <text evidence="1">Belongs to the short-chain dehydrogenases/reductases (SDR) family.</text>
</comment>
<evidence type="ECO:0000256" key="1">
    <source>
        <dbReference type="ARBA" id="ARBA00006484"/>
    </source>
</evidence>
<organism evidence="5 6">
    <name type="scientific">Microlunatus parietis</name>
    <dbReference type="NCBI Taxonomy" id="682979"/>
    <lineage>
        <taxon>Bacteria</taxon>
        <taxon>Bacillati</taxon>
        <taxon>Actinomycetota</taxon>
        <taxon>Actinomycetes</taxon>
        <taxon>Propionibacteriales</taxon>
        <taxon>Propionibacteriaceae</taxon>
        <taxon>Microlunatus</taxon>
    </lineage>
</organism>
<sequence length="255" mass="26646">MIDRVAVISGAGRGIGAATAAYLADRGWRIALLDLDGESAAARAADLGGDHLGLACDVADEASVRAAVVRVEERFGRIDAMIAAAGNLERAPAAEFDLGSWRRHLDIHLTGTFLLAQLAYPRLVESAGSVVTFASVAATFGLPRRVAYAAAKTGLVGMTRTLAAEWGPSGVRVNAVAPGYVDTEMIRSGFRAGTLDEREVLGRTPLRRLAQPEDIAAAIAFLISEQASFITGVMLPVDGGLIIDGTFDRSTAEGP</sequence>
<evidence type="ECO:0000256" key="2">
    <source>
        <dbReference type="ARBA" id="ARBA00023002"/>
    </source>
</evidence>
<gene>
    <name evidence="5" type="ORF">BKA15_005205</name>
</gene>
<keyword evidence="3" id="KW-0520">NAD</keyword>
<dbReference type="FunFam" id="3.40.50.720:FF:000084">
    <property type="entry name" value="Short-chain dehydrogenase reductase"/>
    <property type="match status" value="1"/>
</dbReference>
<dbReference type="RefSeq" id="WP_179755703.1">
    <property type="nucleotide sequence ID" value="NZ_JACCBU010000001.1"/>
</dbReference>
<dbReference type="AlphaFoldDB" id="A0A7Y9LF92"/>
<evidence type="ECO:0000256" key="3">
    <source>
        <dbReference type="ARBA" id="ARBA00023027"/>
    </source>
</evidence>
<dbReference type="PRINTS" id="PR00081">
    <property type="entry name" value="GDHRDH"/>
</dbReference>
<dbReference type="PROSITE" id="PS00061">
    <property type="entry name" value="ADH_SHORT"/>
    <property type="match status" value="1"/>
</dbReference>
<dbReference type="SMART" id="SM00822">
    <property type="entry name" value="PKS_KR"/>
    <property type="match status" value="1"/>
</dbReference>
<dbReference type="PRINTS" id="PR00080">
    <property type="entry name" value="SDRFAMILY"/>
</dbReference>
<dbReference type="Gene3D" id="3.40.50.720">
    <property type="entry name" value="NAD(P)-binding Rossmann-like Domain"/>
    <property type="match status" value="1"/>
</dbReference>
<dbReference type="InterPro" id="IPR020904">
    <property type="entry name" value="Sc_DH/Rdtase_CS"/>
</dbReference>
<dbReference type="Proteomes" id="UP000569914">
    <property type="component" value="Unassembled WGS sequence"/>
</dbReference>
<name>A0A7Y9LF92_9ACTN</name>
<keyword evidence="2" id="KW-0560">Oxidoreductase</keyword>
<dbReference type="Pfam" id="PF13561">
    <property type="entry name" value="adh_short_C2"/>
    <property type="match status" value="1"/>
</dbReference>
<dbReference type="InterPro" id="IPR036291">
    <property type="entry name" value="NAD(P)-bd_dom_sf"/>
</dbReference>
<evidence type="ECO:0000259" key="4">
    <source>
        <dbReference type="SMART" id="SM00822"/>
    </source>
</evidence>
<dbReference type="SUPFAM" id="SSF51735">
    <property type="entry name" value="NAD(P)-binding Rossmann-fold domains"/>
    <property type="match status" value="1"/>
</dbReference>
<dbReference type="InterPro" id="IPR057326">
    <property type="entry name" value="KR_dom"/>
</dbReference>
<protein>
    <submittedName>
        <fullName evidence="5">NAD(P)-dependent dehydrogenase (Short-subunit alcohol dehydrogenase family)</fullName>
    </submittedName>
</protein>
<dbReference type="EMBL" id="JACCBU010000001">
    <property type="protein sequence ID" value="NYE73876.1"/>
    <property type="molecule type" value="Genomic_DNA"/>
</dbReference>
<evidence type="ECO:0000313" key="6">
    <source>
        <dbReference type="Proteomes" id="UP000569914"/>
    </source>
</evidence>